<dbReference type="InterPro" id="IPR001633">
    <property type="entry name" value="EAL_dom"/>
</dbReference>
<dbReference type="SMART" id="SM00052">
    <property type="entry name" value="EAL"/>
    <property type="match status" value="1"/>
</dbReference>
<proteinExistence type="predicted"/>
<accession>A0ABW1APC0</accession>
<dbReference type="PROSITE" id="PS50883">
    <property type="entry name" value="EAL"/>
    <property type="match status" value="1"/>
</dbReference>
<dbReference type="PANTHER" id="PTHR44757">
    <property type="entry name" value="DIGUANYLATE CYCLASE DGCP"/>
    <property type="match status" value="1"/>
</dbReference>
<name>A0ABW1APC0_9RHOO</name>
<dbReference type="InterPro" id="IPR043128">
    <property type="entry name" value="Rev_trsase/Diguanyl_cyclase"/>
</dbReference>
<dbReference type="NCBIfam" id="TIGR00254">
    <property type="entry name" value="GGDEF"/>
    <property type="match status" value="1"/>
</dbReference>
<dbReference type="SUPFAM" id="SSF55073">
    <property type="entry name" value="Nucleotide cyclase"/>
    <property type="match status" value="1"/>
</dbReference>
<dbReference type="InterPro" id="IPR052155">
    <property type="entry name" value="Biofilm_reg_signaling"/>
</dbReference>
<dbReference type="PROSITE" id="PS50887">
    <property type="entry name" value="GGDEF"/>
    <property type="match status" value="1"/>
</dbReference>
<dbReference type="Pfam" id="PF00563">
    <property type="entry name" value="EAL"/>
    <property type="match status" value="1"/>
</dbReference>
<dbReference type="Gene3D" id="3.20.20.450">
    <property type="entry name" value="EAL domain"/>
    <property type="match status" value="1"/>
</dbReference>
<evidence type="ECO:0000259" key="2">
    <source>
        <dbReference type="PROSITE" id="PS50887"/>
    </source>
</evidence>
<dbReference type="Pfam" id="PF00990">
    <property type="entry name" value="GGDEF"/>
    <property type="match status" value="1"/>
</dbReference>
<dbReference type="EMBL" id="JBHSOG010000014">
    <property type="protein sequence ID" value="MFC5768706.1"/>
    <property type="molecule type" value="Genomic_DNA"/>
</dbReference>
<protein>
    <submittedName>
        <fullName evidence="3">Bifunctional diguanylate cyclase/phosphodiesterase</fullName>
    </submittedName>
</protein>
<dbReference type="Proteomes" id="UP001595974">
    <property type="component" value="Unassembled WGS sequence"/>
</dbReference>
<dbReference type="SMART" id="SM00267">
    <property type="entry name" value="GGDEF"/>
    <property type="match status" value="1"/>
</dbReference>
<evidence type="ECO:0000259" key="1">
    <source>
        <dbReference type="PROSITE" id="PS50883"/>
    </source>
</evidence>
<dbReference type="PANTHER" id="PTHR44757:SF2">
    <property type="entry name" value="BIOFILM ARCHITECTURE MAINTENANCE PROTEIN MBAA"/>
    <property type="match status" value="1"/>
</dbReference>
<dbReference type="SUPFAM" id="SSF141868">
    <property type="entry name" value="EAL domain-like"/>
    <property type="match status" value="1"/>
</dbReference>
<evidence type="ECO:0000313" key="4">
    <source>
        <dbReference type="Proteomes" id="UP001595974"/>
    </source>
</evidence>
<gene>
    <name evidence="3" type="ORF">ACFPTN_04920</name>
</gene>
<dbReference type="InterPro" id="IPR035919">
    <property type="entry name" value="EAL_sf"/>
</dbReference>
<dbReference type="RefSeq" id="WP_096448361.1">
    <property type="nucleotide sequence ID" value="NZ_JBHSOG010000014.1"/>
</dbReference>
<feature type="domain" description="GGDEF" evidence="2">
    <location>
        <begin position="196"/>
        <end position="329"/>
    </location>
</feature>
<keyword evidence="4" id="KW-1185">Reference proteome</keyword>
<reference evidence="4" key="1">
    <citation type="journal article" date="2019" name="Int. J. Syst. Evol. Microbiol.">
        <title>The Global Catalogue of Microorganisms (GCM) 10K type strain sequencing project: providing services to taxonomists for standard genome sequencing and annotation.</title>
        <authorList>
            <consortium name="The Broad Institute Genomics Platform"/>
            <consortium name="The Broad Institute Genome Sequencing Center for Infectious Disease"/>
            <person name="Wu L."/>
            <person name="Ma J."/>
        </authorList>
    </citation>
    <scope>NUCLEOTIDE SEQUENCE [LARGE SCALE GENOMIC DNA]</scope>
    <source>
        <strain evidence="4">SHR3</strain>
    </source>
</reference>
<dbReference type="CDD" id="cd01948">
    <property type="entry name" value="EAL"/>
    <property type="match status" value="1"/>
</dbReference>
<dbReference type="CDD" id="cd01949">
    <property type="entry name" value="GGDEF"/>
    <property type="match status" value="1"/>
</dbReference>
<dbReference type="InterPro" id="IPR029787">
    <property type="entry name" value="Nucleotide_cyclase"/>
</dbReference>
<dbReference type="SUPFAM" id="SSF54631">
    <property type="entry name" value="CBS-domain pair"/>
    <property type="match status" value="1"/>
</dbReference>
<dbReference type="Gene3D" id="3.30.70.270">
    <property type="match status" value="1"/>
</dbReference>
<feature type="domain" description="EAL" evidence="1">
    <location>
        <begin position="338"/>
        <end position="592"/>
    </location>
</feature>
<dbReference type="InterPro" id="IPR000160">
    <property type="entry name" value="GGDEF_dom"/>
</dbReference>
<organism evidence="3 4">
    <name type="scientific">Thauera sinica</name>
    <dbReference type="NCBI Taxonomy" id="2665146"/>
    <lineage>
        <taxon>Bacteria</taxon>
        <taxon>Pseudomonadati</taxon>
        <taxon>Pseudomonadota</taxon>
        <taxon>Betaproteobacteria</taxon>
        <taxon>Rhodocyclales</taxon>
        <taxon>Zoogloeaceae</taxon>
        <taxon>Thauera</taxon>
    </lineage>
</organism>
<evidence type="ECO:0000313" key="3">
    <source>
        <dbReference type="EMBL" id="MFC5768706.1"/>
    </source>
</evidence>
<dbReference type="InterPro" id="IPR046342">
    <property type="entry name" value="CBS_dom_sf"/>
</dbReference>
<sequence length="601" mass="67293">MERLTEYRLSLGADGQWLEPATMRHLLRTIEPVRMREKCATILERFLADVELYALPIIEDDGRPAALIERTSFVEFFTKPFGSDVFGRRSVADLLAYGHYRRSPPLVVEEDCTVEDGAQMIISAGMQHMVAGFIVCRAGRYRGVANGRDLLNVITQRKQEQLYRLAHYDALTGIPNRALLADRLELACRMADRTGLQVGLLFIDVDRFKHINDSMGHSAGDEVLRLIVGRLRGCVRQMDTLARLAGDEFVIVMERLSDPMQVDVLAHRILGSMREPFEVGGHSLFVTVSIGSAIYPRDDGQLRSLMVKADAAMYESKASGRNSFRSYTPKMLTFNPESISLENDMRRALERDEFVLHFQPQVDLATGQLRGAEALVRWRHPERGLVSPMHFIPVAEESGLIVQIGECVLRKALAQVREWHDQGLPLFRVSVNISALQFRQANFARFIETLLAEHGVSGEFLELELTESILMRDVEDVLDTLNAIKSLGVRLAIDDFGTGFSCLSYLRRFPIDCLKIDQSFVRNIERTPINQSIAQAIVALGESLALGVIAEGVETLSEAAVLKGMRCSQAQGYLYSTPLEPRSFARWLANRNVGRAVAPAA</sequence>
<comment type="caution">
    <text evidence="3">The sequence shown here is derived from an EMBL/GenBank/DDBJ whole genome shotgun (WGS) entry which is preliminary data.</text>
</comment>